<reference evidence="5 6" key="2">
    <citation type="submission" date="2013-02" db="EMBL/GenBank/DDBJ databases">
        <title>The Genome Sequence of Plasmodium falciparum Tanzania (2000708).</title>
        <authorList>
            <consortium name="The Broad Institute Genome Sequencing Platform"/>
            <consortium name="The Broad Institute Genome Sequencing Center for Infectious Disease"/>
            <person name="Neafsey D."/>
            <person name="Cheeseman I."/>
            <person name="Volkman S."/>
            <person name="Adams J."/>
            <person name="Walker B."/>
            <person name="Young S.K."/>
            <person name="Zeng Q."/>
            <person name="Gargeya S."/>
            <person name="Fitzgerald M."/>
            <person name="Haas B."/>
            <person name="Abouelleil A."/>
            <person name="Alvarado L."/>
            <person name="Arachchi H.M."/>
            <person name="Berlin A.M."/>
            <person name="Chapman S.B."/>
            <person name="Dewar J."/>
            <person name="Goldberg J."/>
            <person name="Griggs A."/>
            <person name="Gujja S."/>
            <person name="Hansen M."/>
            <person name="Howarth C."/>
            <person name="Imamovic A."/>
            <person name="Larimer J."/>
            <person name="McCowan C."/>
            <person name="Murphy C."/>
            <person name="Neiman D."/>
            <person name="Pearson M."/>
            <person name="Priest M."/>
            <person name="Roberts A."/>
            <person name="Saif S."/>
            <person name="Shea T."/>
            <person name="Sisk P."/>
            <person name="Sykes S."/>
            <person name="Wortman J."/>
            <person name="Nusbaum C."/>
            <person name="Birren B."/>
        </authorList>
    </citation>
    <scope>NUCLEOTIDE SEQUENCE [LARGE SCALE GENOMIC DNA]</scope>
    <source>
        <strain evidence="6">Tanzania (2000708)</strain>
    </source>
</reference>
<dbReference type="SUPFAM" id="SSF48425">
    <property type="entry name" value="Sec7 domain"/>
    <property type="match status" value="1"/>
</dbReference>
<feature type="compositionally biased region" description="Basic and acidic residues" evidence="2">
    <location>
        <begin position="1545"/>
        <end position="1562"/>
    </location>
</feature>
<sequence>MNHINHDIGYINQLIIEFKNDIYSDTYNKVFVSRKRKRGRKRMSILHEFNIKERDKEDGHDNENKDEDKNKKHSNSNNNNNDGNDYDNDGSLHQHNTDNRRRTSFCKREAINELIDRYNDNKNELKKKKHYLNELYSLNFLSSSTKDNRFVTFCALLLFEHFREYVKVKYIKKKKHIMRKKKRRKEILKKSATIFNTLKGKSIDELIKMRIIQTQETYNNIDTNNAIIDSEAMHKDDDIIEYSSSLYENRSFLTSENAAERGSSIKSNSYNPDTHDNKMQMNNSNIDMNLSNISYNHDELENNKSLINIHSNFTTEESCDDMNENEKDIKKKKKHTKGHTSKKEGKFGKMDEDEIDVEQENNNDNCNDVDVMKQENKMLNGIVDEKISANDQKKNNKNSSNIHKNISDDHSVLNNNSKNSVAHYERNDEGKKIDKKDNTENNIINNIDDDNIHNNYTNEEISKKESDLHKIDNHHKKKKHHHHMKASEIISSVAHNFSKKHFKHSTKNNLMEDEYFVKSMAKFVRYNPFLDKEFVGEYISHRKNVNLLKRYVRLFDFCNLSLLSSLRLFLRCFKLPGEAQLIERILEHFSLCFFYSNPIHGDLSNIYKVENDKVVCLVNDEELANKKRYILIDFLNENSNKNNVTHDDSVLPNGNETDAKKNVDENNNENDSNLNENSTNLKKNNVDNNKDNVNDLHIEEKINLKKNVDINDYMHKNVYYLSKKIESMSEEEIQKKYVLVENSDVIFILTYSIIMLNTDLHNNQVKNKMKLEEFIKNNRGINNGKNIDRIYLENLYNCILNEEIKLFSNTQNTYTNDDQYWKLLDQKKEEYKYYHYFKANEIYFYRYDINKLLIRNNFLPIFFELFKRTNDYNLIENCTFMFKMVINNLAYYHDLGNINKICYIFKYINFYLTQKCQSLLYLFFHFIKKCYNSFRNCWSIYINIIFKLVTIDLLPIFFYPHIFINNTQFNIDKDVLNRKSKKGNTLETYNINKSITETYQHPFLVFKKNVKKLNKSKWIDDFSSMFFSRHHTTENNNLSIIFKDNGNYNEKIEDIKNQTKEKEKEKEKKKKKKTDKDDKDKEHENEHDNLKNDKKKNNENLKHEDRENENHSDGHNAERNDIDEEDSDEDDDDDDDDDDDVDEDDNDYDDDFDDDDYIDYDCHNENYHYDNIINNINNDNNDELEYIYVNIKVDPKNIDNSAIIDNVNIYKKLKLDIYNFFTFNDFHNNMITNLNISSLIYLIKILIIKCSIKKENEIHNVSAHHTNKSDVHHHSFLKSHTLSHHHNNNYLTNEKSGNTFNVNDYINDTNPIIVNSESSFDQFYHSKEKLLSTQMFFHIMCYKINYTYILYNILCKLKLKSYRTRNRFIDKGEGHELNLYMKQIHEARKCKNIIQEERNKKNYFDLTLNNIYDTDNTSDAGLSDSDYSDISNDSFFVRRKERILVDIYMHSHEARGEKHRDERNRNSHHDDDNNHHNHHHHHDDNFDNHKYVDEDDLYDSYYNHHENKHKRLQEEQNEECDEYKEMYNEFDKIYSYADSTDDEREDGHDEDHSYEHAHHNHDEDEDSTYLSDDKENADVFNSINYNKHKSGHNIKSGFHTTNDGNVNKNLKRSKQYLIDKIKMDLYMKTYIMHIKIIVFTFEHYFNLLNRYLLINYDASIFINIYNSIFKNYKMENVKVMTEEDISNDKSYNLYDTNFEDINKKINYKEEEEEEDEEKRININDIENNLFTVKMGKAETEEGDWLFIEQLIMSIMNFSYLCFNIYKENKVKISKKLLKKMNMNADTVRRICLELQRKNKKFFFLCGIYLIYILQFLNKNILYRFIDKIIYVLEKISKNVYVNSCIINIYLNMLQLITPNNILYKNTNNTNISLNDKDIYIYIEKATIYTESINNIINNNNVLLKLNNFNIENIILSLLPYLLYFNNKKEEINSHIASINSECLHIISNIYYKSIYMYMNNNVNHRDNDKYIKMKKKSAAVLLNSEYDMEKLHDIPFEKIIELKKMYIFLLTCFVLSLACSFSSKRTRSEAYIKLQQFLFNESYIFKRVNKKEDNNNNNNNNNNDNNSNNNNSNSGKNDKNCKEEKYVYRDEKLIDLISNFIILPLITYNYYFPFICKNKYGGISSNDGEDGNIKQSDNEIKDSEPSSENLLTLDQNNYCKEALLNYNLFHKKNYVSIMSEEMWKNNEYENCGCIINYKNIENIEKDNIVLNNILNYANDYYIHTILHKQYNYYFSYLYAKKMLTYDNVCYRKSMSISFVSHIMLSFLYSLLNCSDDIYDDEKKQTNNLLNNELKNNKTKETHNNDEDNIINIYSLLCLNNEAMYNKIVTKGKCENNCIYYFLKHFYHSLLTIKEEANKILNIYKETFIENMKNIIYVSSSYAYCLKDHRISCFSHIKNGHFFLREQEKDIYIKLLNVQNINDKEYPQELDNDVVKNIKKLQLNVRISIVIVYYILYMDNNSNEQFKATFEELLNVLLTKYSDNEHDENVEEKKQNDVKEVQSNDNKDKSVVTSKNEDNTEKNEDNVNITNDKKEDNVENLTEEKQNNVNVSTQDKEDNVEDLTEEKQNNIKDSTQEKEDNIKDSTQEKEDNIKDSTQEVEDNIKDSIEGNKDDNANISNDDEEHEKTQELKEEGKEDDAHSSDEKDGKNN</sequence>
<feature type="compositionally biased region" description="Basic and acidic residues" evidence="2">
    <location>
        <begin position="90"/>
        <end position="103"/>
    </location>
</feature>
<feature type="region of interest" description="Disordered" evidence="2">
    <location>
        <begin position="317"/>
        <end position="351"/>
    </location>
</feature>
<dbReference type="InterPro" id="IPR016024">
    <property type="entry name" value="ARM-type_fold"/>
</dbReference>
<name>A0A024W004_PLAFA</name>
<feature type="compositionally biased region" description="Low complexity" evidence="2">
    <location>
        <begin position="2055"/>
        <end position="2075"/>
    </location>
</feature>
<dbReference type="Gene3D" id="1.10.1000.11">
    <property type="entry name" value="Arf Nucleotide-binding Site Opener,domain 2"/>
    <property type="match status" value="2"/>
</dbReference>
<dbReference type="GO" id="GO:0005085">
    <property type="term" value="F:guanyl-nucleotide exchange factor activity"/>
    <property type="evidence" value="ECO:0007669"/>
    <property type="project" value="InterPro"/>
</dbReference>
<feature type="compositionally biased region" description="Basic and acidic residues" evidence="2">
    <location>
        <begin position="1074"/>
        <end position="1120"/>
    </location>
</feature>
<feature type="compositionally biased region" description="Basic and acidic residues" evidence="2">
    <location>
        <begin position="2490"/>
        <end position="2545"/>
    </location>
</feature>
<feature type="region of interest" description="Disordered" evidence="2">
    <location>
        <begin position="53"/>
        <end position="103"/>
    </location>
</feature>
<evidence type="ECO:0000313" key="6">
    <source>
        <dbReference type="Proteomes" id="UP000030708"/>
    </source>
</evidence>
<dbReference type="OrthoDB" id="18431at2759"/>
<dbReference type="GO" id="GO:0005737">
    <property type="term" value="C:cytoplasm"/>
    <property type="evidence" value="ECO:0007669"/>
    <property type="project" value="UniProtKB-ARBA"/>
</dbReference>
<feature type="transmembrane region" description="Helical" evidence="3">
    <location>
        <begin position="2093"/>
        <end position="2111"/>
    </location>
</feature>
<dbReference type="SMART" id="SM00222">
    <property type="entry name" value="Sec7"/>
    <property type="match status" value="2"/>
</dbReference>
<dbReference type="EMBL" id="KI926552">
    <property type="protein sequence ID" value="ETW33878.1"/>
    <property type="molecule type" value="Genomic_DNA"/>
</dbReference>
<feature type="transmembrane region" description="Helical" evidence="3">
    <location>
        <begin position="2005"/>
        <end position="2023"/>
    </location>
</feature>
<dbReference type="SUPFAM" id="SSF48371">
    <property type="entry name" value="ARM repeat"/>
    <property type="match status" value="1"/>
</dbReference>
<dbReference type="InterPro" id="IPR023394">
    <property type="entry name" value="Sec7_C_sf"/>
</dbReference>
<feature type="compositionally biased region" description="Basic and acidic residues" evidence="2">
    <location>
        <begin position="423"/>
        <end position="439"/>
    </location>
</feature>
<evidence type="ECO:0000256" key="1">
    <source>
        <dbReference type="SAM" id="Coils"/>
    </source>
</evidence>
<feature type="region of interest" description="Disordered" evidence="2">
    <location>
        <begin position="1454"/>
        <end position="1488"/>
    </location>
</feature>
<feature type="compositionally biased region" description="Acidic residues" evidence="2">
    <location>
        <begin position="1121"/>
        <end position="1155"/>
    </location>
</feature>
<feature type="compositionally biased region" description="Basic residues" evidence="2">
    <location>
        <begin position="330"/>
        <end position="340"/>
    </location>
</feature>
<dbReference type="GO" id="GO:0016192">
    <property type="term" value="P:vesicle-mediated transport"/>
    <property type="evidence" value="ECO:0007669"/>
    <property type="project" value="UniProtKB-ARBA"/>
</dbReference>
<feature type="domain" description="SEC7" evidence="4">
    <location>
        <begin position="473"/>
        <end position="802"/>
    </location>
</feature>
<feature type="region of interest" description="Disordered" evidence="2">
    <location>
        <begin position="257"/>
        <end position="276"/>
    </location>
</feature>
<accession>A0A024W004</accession>
<reference evidence="5 6" key="1">
    <citation type="submission" date="2013-02" db="EMBL/GenBank/DDBJ databases">
        <title>The Genome Annotation of Plasmodium falciparum Tanzania (2000708).</title>
        <authorList>
            <consortium name="The Broad Institute Genome Sequencing Platform"/>
            <consortium name="The Broad Institute Genome Sequencing Center for Infectious Disease"/>
            <person name="Neafsey D."/>
            <person name="Hoffman S."/>
            <person name="Volkman S."/>
            <person name="Rosenthal P."/>
            <person name="Walker B."/>
            <person name="Young S.K."/>
            <person name="Zeng Q."/>
            <person name="Gargeya S."/>
            <person name="Fitzgerald M."/>
            <person name="Haas B."/>
            <person name="Abouelleil A."/>
            <person name="Allen A.W."/>
            <person name="Alvarado L."/>
            <person name="Arachchi H.M."/>
            <person name="Berlin A.M."/>
            <person name="Chapman S.B."/>
            <person name="Gainer-Dewar J."/>
            <person name="Goldberg J."/>
            <person name="Griggs A."/>
            <person name="Gujja S."/>
            <person name="Hansen M."/>
            <person name="Howarth C."/>
            <person name="Imamovic A."/>
            <person name="Ireland A."/>
            <person name="Larimer J."/>
            <person name="McCowan C."/>
            <person name="Murphy C."/>
            <person name="Pearson M."/>
            <person name="Poon T.W."/>
            <person name="Priest M."/>
            <person name="Roberts A."/>
            <person name="Saif S."/>
            <person name="Shea T."/>
            <person name="Sisk P."/>
            <person name="Sykes S."/>
            <person name="Wortman J."/>
            <person name="Nusbaum C."/>
            <person name="Birren B."/>
        </authorList>
    </citation>
    <scope>NUCLEOTIDE SEQUENCE [LARGE SCALE GENOMIC DNA]</scope>
    <source>
        <strain evidence="6">Tanzania (2000708)</strain>
    </source>
</reference>
<dbReference type="Proteomes" id="UP000030708">
    <property type="component" value="Unassembled WGS sequence"/>
</dbReference>
<dbReference type="InterPro" id="IPR000904">
    <property type="entry name" value="Sec7_dom"/>
</dbReference>
<dbReference type="eggNOG" id="KOG0929">
    <property type="taxonomic scope" value="Eukaryota"/>
</dbReference>
<feature type="compositionally biased region" description="Basic and acidic residues" evidence="2">
    <location>
        <begin position="1454"/>
        <end position="1475"/>
    </location>
</feature>
<protein>
    <recommendedName>
        <fullName evidence="4">SEC7 domain-containing protein</fullName>
    </recommendedName>
</protein>
<feature type="region of interest" description="Disordered" evidence="2">
    <location>
        <begin position="2485"/>
        <end position="2650"/>
    </location>
</feature>
<feature type="region of interest" description="Disordered" evidence="2">
    <location>
        <begin position="1540"/>
        <end position="1570"/>
    </location>
</feature>
<dbReference type="PANTHER" id="PTHR10663:SF388">
    <property type="entry name" value="GOLGI-SPECIFIC BREFELDIN A-RESISTANCE GUANINE NUCLEOTIDE EXCHANGE FACTOR 1"/>
    <property type="match status" value="1"/>
</dbReference>
<keyword evidence="3" id="KW-1133">Transmembrane helix</keyword>
<keyword evidence="3" id="KW-0812">Transmembrane</keyword>
<evidence type="ECO:0000256" key="3">
    <source>
        <dbReference type="SAM" id="Phobius"/>
    </source>
</evidence>
<feature type="region of interest" description="Disordered" evidence="2">
    <location>
        <begin position="643"/>
        <end position="688"/>
    </location>
</feature>
<dbReference type="eggNOG" id="KOG0928">
    <property type="taxonomic scope" value="Eukaryota"/>
</dbReference>
<evidence type="ECO:0000313" key="5">
    <source>
        <dbReference type="EMBL" id="ETW33878.1"/>
    </source>
</evidence>
<feature type="compositionally biased region" description="Basic and acidic residues" evidence="2">
    <location>
        <begin position="2564"/>
        <end position="2614"/>
    </location>
</feature>
<feature type="compositionally biased region" description="Basic and acidic residues" evidence="2">
    <location>
        <begin position="53"/>
        <end position="70"/>
    </location>
</feature>
<organism evidence="5 6">
    <name type="scientific">Plasmodium falciparum Tanzania</name>
    <name type="common">2000708</name>
    <dbReference type="NCBI Taxonomy" id="1036725"/>
    <lineage>
        <taxon>Eukaryota</taxon>
        <taxon>Sar</taxon>
        <taxon>Alveolata</taxon>
        <taxon>Apicomplexa</taxon>
        <taxon>Aconoidasida</taxon>
        <taxon>Haemosporida</taxon>
        <taxon>Plasmodiidae</taxon>
        <taxon>Plasmodium</taxon>
        <taxon>Plasmodium (Laverania)</taxon>
    </lineage>
</organism>
<feature type="coiled-coil region" evidence="1">
    <location>
        <begin position="108"/>
        <end position="135"/>
    </location>
</feature>
<feature type="coiled-coil region" evidence="1">
    <location>
        <begin position="1502"/>
        <end position="1529"/>
    </location>
</feature>
<feature type="region of interest" description="Disordered" evidence="2">
    <location>
        <begin position="386"/>
        <end position="455"/>
    </location>
</feature>
<evidence type="ECO:0000259" key="4">
    <source>
        <dbReference type="PROSITE" id="PS50190"/>
    </source>
</evidence>
<dbReference type="Gene3D" id="1.10.220.20">
    <property type="match status" value="1"/>
</dbReference>
<dbReference type="PROSITE" id="PS50190">
    <property type="entry name" value="SEC7"/>
    <property type="match status" value="1"/>
</dbReference>
<dbReference type="GO" id="GO:0012505">
    <property type="term" value="C:endomembrane system"/>
    <property type="evidence" value="ECO:0007669"/>
    <property type="project" value="UniProtKB-ARBA"/>
</dbReference>
<feature type="compositionally biased region" description="Low complexity" evidence="2">
    <location>
        <begin position="669"/>
        <end position="683"/>
    </location>
</feature>
<keyword evidence="3" id="KW-0472">Membrane</keyword>
<feature type="region of interest" description="Disordered" evidence="2">
    <location>
        <begin position="1059"/>
        <end position="1155"/>
    </location>
</feature>
<feature type="compositionally biased region" description="Basic and acidic residues" evidence="2">
    <location>
        <begin position="2624"/>
        <end position="2650"/>
    </location>
</feature>
<dbReference type="GO" id="GO:0032012">
    <property type="term" value="P:regulation of ARF protein signal transduction"/>
    <property type="evidence" value="ECO:0007669"/>
    <property type="project" value="InterPro"/>
</dbReference>
<gene>
    <name evidence="5" type="ORF">PFTANZ_05402</name>
</gene>
<dbReference type="Pfam" id="PF01369">
    <property type="entry name" value="Sec7"/>
    <property type="match status" value="1"/>
</dbReference>
<keyword evidence="1" id="KW-0175">Coiled coil</keyword>
<dbReference type="InterPro" id="IPR035999">
    <property type="entry name" value="Sec7_dom_sf"/>
</dbReference>
<feature type="region of interest" description="Disordered" evidence="2">
    <location>
        <begin position="2051"/>
        <end position="2080"/>
    </location>
</feature>
<evidence type="ECO:0000256" key="2">
    <source>
        <dbReference type="SAM" id="MobiDB-lite"/>
    </source>
</evidence>
<dbReference type="PANTHER" id="PTHR10663">
    <property type="entry name" value="GUANYL-NUCLEOTIDE EXCHANGE FACTOR"/>
    <property type="match status" value="1"/>
</dbReference>
<proteinExistence type="predicted"/>
<feature type="compositionally biased region" description="Basic and acidic residues" evidence="2">
    <location>
        <begin position="341"/>
        <end position="350"/>
    </location>
</feature>